<gene>
    <name evidence="1" type="ORF">LLW17_11050</name>
</gene>
<dbReference type="Gene3D" id="1.20.910.10">
    <property type="entry name" value="Heme oxygenase-like"/>
    <property type="match status" value="1"/>
</dbReference>
<dbReference type="EMBL" id="JAJGMW010000013">
    <property type="protein sequence ID" value="MCC4213259.1"/>
    <property type="molecule type" value="Genomic_DNA"/>
</dbReference>
<name>A0ABS8GTC7_9FLAO</name>
<organism evidence="1 2">
    <name type="scientific">Leeuwenhoekiella parthenopeia</name>
    <dbReference type="NCBI Taxonomy" id="2890320"/>
    <lineage>
        <taxon>Bacteria</taxon>
        <taxon>Pseudomonadati</taxon>
        <taxon>Bacteroidota</taxon>
        <taxon>Flavobacteriia</taxon>
        <taxon>Flavobacteriales</taxon>
        <taxon>Flavobacteriaceae</taxon>
        <taxon>Leeuwenhoekiella</taxon>
    </lineage>
</organism>
<sequence>MILDHLKTQTTVLHKETEQDNLARFILDHSITPAQYLDLLKQNWYAYTGIDGFLDQNKAQLPAHLKPFADGSKSLALKRDLLQLGYSAETPPTFESRQLSAPALLGMIYVAEGSMLGGLLIRKNLESCSKLDADLDHHFFGKKVQEVMQRWQDFKAAVSDREYTPEELEAAVAGAHLGFGIFKESYTLI</sequence>
<dbReference type="Pfam" id="PF01126">
    <property type="entry name" value="Heme_oxygenase"/>
    <property type="match status" value="1"/>
</dbReference>
<dbReference type="SUPFAM" id="SSF48613">
    <property type="entry name" value="Heme oxygenase-like"/>
    <property type="match status" value="1"/>
</dbReference>
<protein>
    <submittedName>
        <fullName evidence="1">Biliverdin-producing heme oxygenase</fullName>
    </submittedName>
</protein>
<accession>A0ABS8GTC7</accession>
<keyword evidence="2" id="KW-1185">Reference proteome</keyword>
<comment type="caution">
    <text evidence="1">The sequence shown here is derived from an EMBL/GenBank/DDBJ whole genome shotgun (WGS) entry which is preliminary data.</text>
</comment>
<dbReference type="CDD" id="cd19166">
    <property type="entry name" value="HemeO-bac"/>
    <property type="match status" value="1"/>
</dbReference>
<proteinExistence type="predicted"/>
<dbReference type="InterPro" id="IPR016053">
    <property type="entry name" value="Haem_Oase-like"/>
</dbReference>
<evidence type="ECO:0000313" key="1">
    <source>
        <dbReference type="EMBL" id="MCC4213259.1"/>
    </source>
</evidence>
<dbReference type="Proteomes" id="UP001197770">
    <property type="component" value="Unassembled WGS sequence"/>
</dbReference>
<dbReference type="InterPro" id="IPR016084">
    <property type="entry name" value="Haem_Oase-like_multi-hlx"/>
</dbReference>
<dbReference type="RefSeq" id="WP_228230322.1">
    <property type="nucleotide sequence ID" value="NZ_JAJGMW010000013.1"/>
</dbReference>
<evidence type="ECO:0000313" key="2">
    <source>
        <dbReference type="Proteomes" id="UP001197770"/>
    </source>
</evidence>
<reference evidence="1 2" key="1">
    <citation type="submission" date="2021-11" db="EMBL/GenBank/DDBJ databases">
        <title>Seasonal and diel survey of microbial diversity of the Tyrrhenian coast.</title>
        <authorList>
            <person name="Gattoni G."/>
            <person name="Corral P."/>
        </authorList>
    </citation>
    <scope>NUCLEOTIDE SEQUENCE [LARGE SCALE GENOMIC DNA]</scope>
    <source>
        <strain evidence="1 2">Mr9</strain>
    </source>
</reference>